<dbReference type="GO" id="GO:0016787">
    <property type="term" value="F:hydrolase activity"/>
    <property type="evidence" value="ECO:0007669"/>
    <property type="project" value="UniProtKB-KW"/>
</dbReference>
<proteinExistence type="predicted"/>
<gene>
    <name evidence="1" type="ORF">SAMN04487783_0399</name>
</gene>
<evidence type="ECO:0000313" key="2">
    <source>
        <dbReference type="Proteomes" id="UP000198506"/>
    </source>
</evidence>
<organism evidence="1 2">
    <name type="scientific">Agrococcus baldri</name>
    <dbReference type="NCBI Taxonomy" id="153730"/>
    <lineage>
        <taxon>Bacteria</taxon>
        <taxon>Bacillati</taxon>
        <taxon>Actinomycetota</taxon>
        <taxon>Actinomycetes</taxon>
        <taxon>Micrococcales</taxon>
        <taxon>Microbacteriaceae</taxon>
        <taxon>Agrococcus</taxon>
    </lineage>
</organism>
<dbReference type="SUPFAM" id="SSF56281">
    <property type="entry name" value="Metallo-hydrolase/oxidoreductase"/>
    <property type="match status" value="1"/>
</dbReference>
<keyword evidence="1" id="KW-0378">Hydrolase</keyword>
<dbReference type="AlphaFoldDB" id="A0AA94HKD3"/>
<dbReference type="InterPro" id="IPR036866">
    <property type="entry name" value="RibonucZ/Hydroxyglut_hydro"/>
</dbReference>
<dbReference type="Gene3D" id="3.60.15.10">
    <property type="entry name" value="Ribonuclease Z/Hydroxyacylglutathione hydrolase-like"/>
    <property type="match status" value="1"/>
</dbReference>
<dbReference type="Proteomes" id="UP000198506">
    <property type="component" value="Unassembled WGS sequence"/>
</dbReference>
<keyword evidence="2" id="KW-1185">Reference proteome</keyword>
<dbReference type="EMBL" id="FOZN01000001">
    <property type="protein sequence ID" value="SFR99906.1"/>
    <property type="molecule type" value="Genomic_DNA"/>
</dbReference>
<protein>
    <submittedName>
        <fullName evidence="1">Metal-dependent hydrolase, beta-lactamase superfamily II</fullName>
    </submittedName>
</protein>
<evidence type="ECO:0000313" key="1">
    <source>
        <dbReference type="EMBL" id="SFR99906.1"/>
    </source>
</evidence>
<sequence length="433" mass="47355">MTLTGTLPRQAAQSTPRFLPVPERRYFAIVESLSHDERVVRLDLIDATDERFSGAEFKRTSGIFRRMWQQAFESQPSVSQISTELSTFKGGLLETDVSDLPTWSSVWPEASNWAEVVFGSSFEIREVRPVPIGDSRRLDRIFGMAAWPSATADRVATVLGATPRLAAFATFDVGQGAASALVDAQGFAFIYSDVGAAFGGNARTRPTNLKYCVCEQPVVVLSHWHQDHWAGVDFEPRLLRSQWIAPRQAIGKTQSQFGAAILEAGGDILIVKRSSKPRVSIGQRTQEILIDYCRGNSINDSGIVLTVRRLADKLLWIFPGDADYSMFCPQPGRLVGLVATHHGAKPRQPGAVPSPGANAYHRLVYSFGVGNIYGHPHPVALNAHLGASWSSAKVRQTSGRPGTPARGPVAVGWTQPPRQLFHLPHCLEVPIVS</sequence>
<name>A0AA94HKD3_9MICO</name>
<accession>A0AA94HKD3</accession>
<reference evidence="1 2" key="1">
    <citation type="submission" date="2016-10" db="EMBL/GenBank/DDBJ databases">
        <authorList>
            <person name="Varghese N."/>
            <person name="Submissions S."/>
        </authorList>
    </citation>
    <scope>NUCLEOTIDE SEQUENCE [LARGE SCALE GENOMIC DNA]</scope>
    <source>
        <strain evidence="1 2">IAM 15147</strain>
    </source>
</reference>
<comment type="caution">
    <text evidence="1">The sequence shown here is derived from an EMBL/GenBank/DDBJ whole genome shotgun (WGS) entry which is preliminary data.</text>
</comment>